<name>A0A0G4FZF5_9ALVE</name>
<dbReference type="InterPro" id="IPR001270">
    <property type="entry name" value="ClpA/B"/>
</dbReference>
<evidence type="ECO:0000313" key="11">
    <source>
        <dbReference type="EMBL" id="CEM21005.1"/>
    </source>
</evidence>
<dbReference type="InterPro" id="IPR041546">
    <property type="entry name" value="ClpA/ClpB_AAA_lid"/>
</dbReference>
<dbReference type="FunFam" id="3.40.50.300:FF:000010">
    <property type="entry name" value="Chaperone clpB 1, putative"/>
    <property type="match status" value="1"/>
</dbReference>
<dbReference type="CDD" id="cd00009">
    <property type="entry name" value="AAA"/>
    <property type="match status" value="1"/>
</dbReference>
<gene>
    <name evidence="11" type="ORF">Cvel_3975</name>
</gene>
<feature type="region of interest" description="Disordered" evidence="9">
    <location>
        <begin position="999"/>
        <end position="1020"/>
    </location>
</feature>
<protein>
    <recommendedName>
        <fullName evidence="10">Clp R domain-containing protein</fullName>
    </recommendedName>
</protein>
<dbReference type="GO" id="GO:0005524">
    <property type="term" value="F:ATP binding"/>
    <property type="evidence" value="ECO:0007669"/>
    <property type="project" value="UniProtKB-KW"/>
</dbReference>
<evidence type="ECO:0000256" key="8">
    <source>
        <dbReference type="SAM" id="Coils"/>
    </source>
</evidence>
<keyword evidence="2 6" id="KW-0677">Repeat</keyword>
<evidence type="ECO:0000256" key="3">
    <source>
        <dbReference type="ARBA" id="ARBA00022741"/>
    </source>
</evidence>
<dbReference type="Pfam" id="PF17871">
    <property type="entry name" value="AAA_lid_9"/>
    <property type="match status" value="1"/>
</dbReference>
<evidence type="ECO:0000256" key="2">
    <source>
        <dbReference type="ARBA" id="ARBA00022737"/>
    </source>
</evidence>
<dbReference type="InterPro" id="IPR036628">
    <property type="entry name" value="Clp_N_dom_sf"/>
</dbReference>
<keyword evidence="5 7" id="KW-0143">Chaperone</keyword>
<dbReference type="PROSITE" id="PS00870">
    <property type="entry name" value="CLPAB_1"/>
    <property type="match status" value="1"/>
</dbReference>
<evidence type="ECO:0000256" key="6">
    <source>
        <dbReference type="PROSITE-ProRule" id="PRU01251"/>
    </source>
</evidence>
<keyword evidence="3 7" id="KW-0547">Nucleotide-binding</keyword>
<dbReference type="Pfam" id="PF00004">
    <property type="entry name" value="AAA"/>
    <property type="match status" value="1"/>
</dbReference>
<feature type="domain" description="Clp R" evidence="10">
    <location>
        <begin position="81"/>
        <end position="227"/>
    </location>
</feature>
<dbReference type="Gene3D" id="1.10.1780.10">
    <property type="entry name" value="Clp, N-terminal domain"/>
    <property type="match status" value="1"/>
</dbReference>
<dbReference type="FunFam" id="3.40.50.300:FF:000120">
    <property type="entry name" value="ATP-dependent chaperone ClpB"/>
    <property type="match status" value="1"/>
</dbReference>
<dbReference type="SMART" id="SM01086">
    <property type="entry name" value="ClpB_D2-small"/>
    <property type="match status" value="1"/>
</dbReference>
<dbReference type="SUPFAM" id="SSF81923">
    <property type="entry name" value="Double Clp-N motif"/>
    <property type="match status" value="1"/>
</dbReference>
<dbReference type="GO" id="GO:0034605">
    <property type="term" value="P:cellular response to heat"/>
    <property type="evidence" value="ECO:0007669"/>
    <property type="project" value="TreeGrafter"/>
</dbReference>
<dbReference type="PhylomeDB" id="A0A0G4FZF5"/>
<dbReference type="VEuPathDB" id="CryptoDB:Cvel_3975"/>
<evidence type="ECO:0000256" key="9">
    <source>
        <dbReference type="SAM" id="MobiDB-lite"/>
    </source>
</evidence>
<reference evidence="11" key="1">
    <citation type="submission" date="2014-11" db="EMBL/GenBank/DDBJ databases">
        <authorList>
            <person name="Otto D Thomas"/>
            <person name="Naeem Raeece"/>
        </authorList>
    </citation>
    <scope>NUCLEOTIDE SEQUENCE</scope>
</reference>
<dbReference type="InterPro" id="IPR027417">
    <property type="entry name" value="P-loop_NTPase"/>
</dbReference>
<evidence type="ECO:0000259" key="10">
    <source>
        <dbReference type="PROSITE" id="PS51903"/>
    </source>
</evidence>
<proteinExistence type="inferred from homology"/>
<dbReference type="InterPro" id="IPR050130">
    <property type="entry name" value="ClpA_ClpB"/>
</dbReference>
<evidence type="ECO:0000256" key="1">
    <source>
        <dbReference type="ARBA" id="ARBA00008675"/>
    </source>
</evidence>
<comment type="similarity">
    <text evidence="1 7">Belongs to the ClpA/ClpB family.</text>
</comment>
<feature type="region of interest" description="Disordered" evidence="9">
    <location>
        <begin position="52"/>
        <end position="80"/>
    </location>
</feature>
<dbReference type="Gene3D" id="1.10.8.60">
    <property type="match status" value="1"/>
</dbReference>
<feature type="coiled-coil region" evidence="8">
    <location>
        <begin position="494"/>
        <end position="579"/>
    </location>
</feature>
<sequence>MLARGILRRLPSACRVRALAPCHLSVRSLAACTSTAVSILVSPSVSVGHGIHTSRAFSSRPGGPGEGTPQGAGGEGFSADPKDYTERAWQAFVDLVGLVEQHRPVAVETELLLRALLNQGSDGLAVRIFQKAGLDVPLLDADLNAFISHQPSQTGTRPEERQMGSVMLNVLSRSKSLKTQMQDDFISVEHVTLALAEEDSRFLRPFLQRHNSSPEAVREAVEALRGTHKVKSRVPEQTYEALQRYGKDLTEMAAAGKLDPVIGRDKEIRRIIQILSRRTKNNPVLIGEAGVGKTALAEGLAQRIVQGDVPDSLQGRKVISLDVPGMVAGAKMRGEFEERLKAVLKEVADAAGQVVLFIDELHTVVGAGSSGGGTMDASNILKPMLARGELRCIGATTIDEYRKDVESDKALERRFQQVLVEPPSVEATLSILRGLKERYEVHHGVRIRDSALVAAAHLSDRYIQGRFLPDKAIDLVDEAAARLKIEVTSKPTELDEVERRLIQLEVERESIRHDAEKSPLERNEQLRLDKVERQIANLQEERRRVQAIWEEERGSLGRIRELKQQIDEATLEQQQAERGYDLTKAAQLKYATIPQLRKELEDREHEQRGTAAGKRMLRDEVTQEDIANVVSLWTGVPVAKLVETERLKLMGLADDLSKSVVGQEEAVRVVAETIQRARAGLADPNRPLGSLMFLGPTGVGKTQLCKALADALFDSEDHIVRVDMSEYMEQHAVARLIGAPPGYIGYDKGGQLTDAVRRSPYSVVLLDEIEKAHPDVTNVLLQLLDEGSLTDGKGTKVSFRNCVVILTSNLGSDSILELSGMAGRERGGGADWDSEHSHPEAVHGDSLLSGQLRDAMKEQVMAAVKGAFRPELLNRIDEYIVFNALGISEVERIVRLELTKLEERLEEKRVTLTLSDSAATRLSRLGFDPQFGARPVKRTIQREVATPLARMLLSGEVREGDSVFVDAAGDGVVDRGGRRAGGPLGAAGSQMTENLSFTAFRGTEEGEGEGEGEDKTPLPM</sequence>
<dbReference type="InterPro" id="IPR019489">
    <property type="entry name" value="Clp_ATPase_C"/>
</dbReference>
<accession>A0A0G4FZF5</accession>
<dbReference type="PRINTS" id="PR00300">
    <property type="entry name" value="CLPPROTEASEA"/>
</dbReference>
<evidence type="ECO:0000256" key="4">
    <source>
        <dbReference type="ARBA" id="ARBA00022840"/>
    </source>
</evidence>
<dbReference type="GO" id="GO:0016887">
    <property type="term" value="F:ATP hydrolysis activity"/>
    <property type="evidence" value="ECO:0007669"/>
    <property type="project" value="InterPro"/>
</dbReference>
<dbReference type="Gene3D" id="3.40.50.300">
    <property type="entry name" value="P-loop containing nucleotide triphosphate hydrolases"/>
    <property type="match status" value="3"/>
</dbReference>
<keyword evidence="4 7" id="KW-0067">ATP-binding</keyword>
<dbReference type="FunFam" id="3.40.50.300:FF:000025">
    <property type="entry name" value="ATP-dependent Clp protease subunit"/>
    <property type="match status" value="1"/>
</dbReference>
<dbReference type="PANTHER" id="PTHR11638">
    <property type="entry name" value="ATP-DEPENDENT CLP PROTEASE"/>
    <property type="match status" value="1"/>
</dbReference>
<evidence type="ECO:0000256" key="7">
    <source>
        <dbReference type="RuleBase" id="RU004432"/>
    </source>
</evidence>
<dbReference type="InterPro" id="IPR003959">
    <property type="entry name" value="ATPase_AAA_core"/>
</dbReference>
<keyword evidence="8" id="KW-0175">Coiled coil</keyword>
<dbReference type="Pfam" id="PF02861">
    <property type="entry name" value="Clp_N"/>
    <property type="match status" value="1"/>
</dbReference>
<dbReference type="SMART" id="SM00382">
    <property type="entry name" value="AAA"/>
    <property type="match status" value="2"/>
</dbReference>
<dbReference type="PROSITE" id="PS00871">
    <property type="entry name" value="CLPAB_2"/>
    <property type="match status" value="1"/>
</dbReference>
<dbReference type="Pfam" id="PF10431">
    <property type="entry name" value="ClpB_D2-small"/>
    <property type="match status" value="1"/>
</dbReference>
<organism evidence="11">
    <name type="scientific">Chromera velia CCMP2878</name>
    <dbReference type="NCBI Taxonomy" id="1169474"/>
    <lineage>
        <taxon>Eukaryota</taxon>
        <taxon>Sar</taxon>
        <taxon>Alveolata</taxon>
        <taxon>Colpodellida</taxon>
        <taxon>Chromeraceae</taxon>
        <taxon>Chromera</taxon>
    </lineage>
</organism>
<dbReference type="PROSITE" id="PS51903">
    <property type="entry name" value="CLP_R"/>
    <property type="match status" value="1"/>
</dbReference>
<dbReference type="InterPro" id="IPR004176">
    <property type="entry name" value="Clp_R_N"/>
</dbReference>
<dbReference type="AlphaFoldDB" id="A0A0G4FZF5"/>
<dbReference type="CDD" id="cd19499">
    <property type="entry name" value="RecA-like_ClpB_Hsp104-like"/>
    <property type="match status" value="1"/>
</dbReference>
<dbReference type="PANTHER" id="PTHR11638:SF18">
    <property type="entry name" value="HEAT SHOCK PROTEIN 104"/>
    <property type="match status" value="1"/>
</dbReference>
<dbReference type="EMBL" id="CDMZ01000761">
    <property type="protein sequence ID" value="CEM21005.1"/>
    <property type="molecule type" value="Genomic_DNA"/>
</dbReference>
<dbReference type="SUPFAM" id="SSF52540">
    <property type="entry name" value="P-loop containing nucleoside triphosphate hydrolases"/>
    <property type="match status" value="2"/>
</dbReference>
<dbReference type="InterPro" id="IPR003593">
    <property type="entry name" value="AAA+_ATPase"/>
</dbReference>
<feature type="compositionally biased region" description="Gly residues" evidence="9">
    <location>
        <begin position="62"/>
        <end position="76"/>
    </location>
</feature>
<dbReference type="InterPro" id="IPR028299">
    <property type="entry name" value="ClpA/B_CS2"/>
</dbReference>
<dbReference type="InterPro" id="IPR018368">
    <property type="entry name" value="ClpA/B_CS1"/>
</dbReference>
<evidence type="ECO:0000256" key="5">
    <source>
        <dbReference type="ARBA" id="ARBA00023186"/>
    </source>
</evidence>
<dbReference type="Pfam" id="PF07724">
    <property type="entry name" value="AAA_2"/>
    <property type="match status" value="1"/>
</dbReference>
<dbReference type="GO" id="GO:0005737">
    <property type="term" value="C:cytoplasm"/>
    <property type="evidence" value="ECO:0007669"/>
    <property type="project" value="TreeGrafter"/>
</dbReference>